<comment type="caution">
    <text evidence="1">The sequence shown here is derived from an EMBL/GenBank/DDBJ whole genome shotgun (WGS) entry which is preliminary data.</text>
</comment>
<reference evidence="1" key="1">
    <citation type="submission" date="2020-04" db="EMBL/GenBank/DDBJ databases">
        <title>Deep metagenomics examines the oral microbiome during advanced dental caries in children, revealing novel taxa and co-occurrences with host molecules.</title>
        <authorList>
            <person name="Baker J.L."/>
            <person name="Morton J.T."/>
            <person name="Dinis M."/>
            <person name="Alvarez R."/>
            <person name="Tran N.C."/>
            <person name="Knight R."/>
            <person name="Edlund A."/>
        </authorList>
    </citation>
    <scope>NUCLEOTIDE SEQUENCE</scope>
    <source>
        <strain evidence="1">JCVI_32_bin.50</strain>
    </source>
</reference>
<evidence type="ECO:0000313" key="1">
    <source>
        <dbReference type="EMBL" id="MBF1445846.1"/>
    </source>
</evidence>
<dbReference type="Pfam" id="PF19570">
    <property type="entry name" value="DUF6088"/>
    <property type="match status" value="1"/>
</dbReference>
<proteinExistence type="predicted"/>
<dbReference type="RefSeq" id="WP_278488684.1">
    <property type="nucleotide sequence ID" value="NZ_CAJZDG010000051.1"/>
</dbReference>
<evidence type="ECO:0000313" key="2">
    <source>
        <dbReference type="Proteomes" id="UP000787419"/>
    </source>
</evidence>
<accession>A0A9D5WUD6</accession>
<organism evidence="1 2">
    <name type="scientific">Prevotella nigrescens</name>
    <dbReference type="NCBI Taxonomy" id="28133"/>
    <lineage>
        <taxon>Bacteria</taxon>
        <taxon>Pseudomonadati</taxon>
        <taxon>Bacteroidota</taxon>
        <taxon>Bacteroidia</taxon>
        <taxon>Bacteroidales</taxon>
        <taxon>Prevotellaceae</taxon>
        <taxon>Prevotella</taxon>
    </lineage>
</organism>
<evidence type="ECO:0008006" key="3">
    <source>
        <dbReference type="Google" id="ProtNLM"/>
    </source>
</evidence>
<protein>
    <recommendedName>
        <fullName evidence="3">Type IV toxin-antitoxin system AbiEi family antitoxin domain-containing protein</fullName>
    </recommendedName>
</protein>
<gene>
    <name evidence="1" type="ORF">HXN55_00445</name>
</gene>
<dbReference type="AlphaFoldDB" id="A0A9D5WUD6"/>
<dbReference type="EMBL" id="JABZTM010000002">
    <property type="protein sequence ID" value="MBF1445846.1"/>
    <property type="molecule type" value="Genomic_DNA"/>
</dbReference>
<dbReference type="Proteomes" id="UP000787419">
    <property type="component" value="Unassembled WGS sequence"/>
</dbReference>
<dbReference type="InterPro" id="IPR045738">
    <property type="entry name" value="DUF6088"/>
</dbReference>
<sequence length="202" mass="22764">MQEAVIKDIRAKIARSKYGEVFFVSSFPKNNIEYVTKLLAMFEKEGLITRISKGVYVKVRKTRFGILYPSAYEIVTKIAKRDKAIIIPTGATAANRLGLSTQVPMNSVFLTTGSSRKLSLGNRTVTLKHGAPKNFAFKDPLIQELVQALRNIGEKNITAEHKKLISALLNRSFEKPVIEHDLLLTPIWMRDIIQPNIQKTKP</sequence>
<name>A0A9D5WUD6_9BACT</name>